<evidence type="ECO:0000256" key="1">
    <source>
        <dbReference type="SAM" id="MobiDB-lite"/>
    </source>
</evidence>
<dbReference type="KEGG" id="gsl:Gasu_44600"/>
<gene>
    <name evidence="3" type="ORF">Gasu_44600</name>
</gene>
<dbReference type="AlphaFoldDB" id="M2XX13"/>
<name>M2XX13_GALSU</name>
<dbReference type="RefSeq" id="XP_005704474.1">
    <property type="nucleotide sequence ID" value="XM_005704417.1"/>
</dbReference>
<protein>
    <submittedName>
        <fullName evidence="3">Uncharacterized protein</fullName>
    </submittedName>
</protein>
<dbReference type="RefSeq" id="XP_005704473.1">
    <property type="nucleotide sequence ID" value="XM_005704416.1"/>
</dbReference>
<keyword evidence="2" id="KW-0812">Transmembrane</keyword>
<proteinExistence type="predicted"/>
<feature type="region of interest" description="Disordered" evidence="1">
    <location>
        <begin position="1"/>
        <end position="26"/>
    </location>
</feature>
<feature type="transmembrane region" description="Helical" evidence="2">
    <location>
        <begin position="131"/>
        <end position="153"/>
    </location>
</feature>
<feature type="transmembrane region" description="Helical" evidence="2">
    <location>
        <begin position="305"/>
        <end position="325"/>
    </location>
</feature>
<dbReference type="Gramene" id="EME27954">
    <property type="protein sequence ID" value="EME27954"/>
    <property type="gene ID" value="Gasu_44600"/>
</dbReference>
<evidence type="ECO:0000256" key="2">
    <source>
        <dbReference type="SAM" id="Phobius"/>
    </source>
</evidence>
<feature type="transmembrane region" description="Helical" evidence="2">
    <location>
        <begin position="173"/>
        <end position="197"/>
    </location>
</feature>
<keyword evidence="2" id="KW-1133">Transmembrane helix</keyword>
<organism evidence="3 4">
    <name type="scientific">Galdieria sulphuraria</name>
    <name type="common">Red alga</name>
    <dbReference type="NCBI Taxonomy" id="130081"/>
    <lineage>
        <taxon>Eukaryota</taxon>
        <taxon>Rhodophyta</taxon>
        <taxon>Bangiophyceae</taxon>
        <taxon>Galdieriales</taxon>
        <taxon>Galdieriaceae</taxon>
        <taxon>Galdieria</taxon>
    </lineage>
</organism>
<evidence type="ECO:0000313" key="4">
    <source>
        <dbReference type="Proteomes" id="UP000030680"/>
    </source>
</evidence>
<keyword evidence="2" id="KW-0472">Membrane</keyword>
<dbReference type="GeneID" id="17086830"/>
<sequence length="328" mass="38023">MKSYEDRDETMSCTEVSQPNNSMNISDSYKRHHKKTGIGCYHHSPFIQQRVEPSLTSNHSCDIWEEEKNSPWLYSTEQLTYSSVLFQRRLSQQWMNSSTPPPPPPSPSLSCPHPTIQLVNKKTPCTYQMSYLIVYMCASATLLATGIWCWVTLPSSKLLELKWNTLYTLLLRHSNIVAIVMGGFLLLWIFVMGMWLANKSYKLWVKISYWIWLFFTCCLTTSFGIMNCFIMSYSVLSHSGENMWKRMISNGQESILCNIQQHYYCQGWNSQVDETLSCSSSTVSTRPFCATVIYLLLQHYFLPQAFAFLMVSLMGWIELISFIVIHEK</sequence>
<reference evidence="4" key="1">
    <citation type="journal article" date="2013" name="Science">
        <title>Gene transfer from bacteria and archaea facilitated evolution of an extremophilic eukaryote.</title>
        <authorList>
            <person name="Schonknecht G."/>
            <person name="Chen W.H."/>
            <person name="Ternes C.M."/>
            <person name="Barbier G.G."/>
            <person name="Shrestha R.P."/>
            <person name="Stanke M."/>
            <person name="Brautigam A."/>
            <person name="Baker B.J."/>
            <person name="Banfield J.F."/>
            <person name="Garavito R.M."/>
            <person name="Carr K."/>
            <person name="Wilkerson C."/>
            <person name="Rensing S.A."/>
            <person name="Gagneul D."/>
            <person name="Dickenson N.E."/>
            <person name="Oesterhelt C."/>
            <person name="Lercher M.J."/>
            <person name="Weber A.P."/>
        </authorList>
    </citation>
    <scope>NUCLEOTIDE SEQUENCE [LARGE SCALE GENOMIC DNA]</scope>
    <source>
        <strain evidence="4">074W</strain>
    </source>
</reference>
<dbReference type="Proteomes" id="UP000030680">
    <property type="component" value="Unassembled WGS sequence"/>
</dbReference>
<keyword evidence="4" id="KW-1185">Reference proteome</keyword>
<dbReference type="Gramene" id="EME27953">
    <property type="protein sequence ID" value="EME27953"/>
    <property type="gene ID" value="Gasu_44600"/>
</dbReference>
<feature type="compositionally biased region" description="Polar residues" evidence="1">
    <location>
        <begin position="11"/>
        <end position="26"/>
    </location>
</feature>
<accession>M2XX13</accession>
<feature type="transmembrane region" description="Helical" evidence="2">
    <location>
        <begin position="209"/>
        <end position="236"/>
    </location>
</feature>
<reference evidence="3" key="2">
    <citation type="journal article" date="2013" name="Science">
        <title>Gene Transfer from Bacteria and Archaea Facilitated Evolution of an Extremophilic Eukaryote.</title>
        <authorList>
            <person name="Schoenknecht G."/>
            <person name="Chen W.-H."/>
            <person name="Ternes C.M."/>
            <person name="Barbier G.G."/>
            <person name="Shrestha R.P."/>
            <person name="Stanke M."/>
            <person name="Brautigam A."/>
            <person name="Baker B.J."/>
            <person name="Banfield J.F."/>
            <person name="Garavito R.M."/>
            <person name="Carr K."/>
            <person name="Wilkerson C."/>
            <person name="Rensing S.A."/>
            <person name="Gagneul D."/>
            <person name="Dickenson N.E."/>
            <person name="Oesterhelt C."/>
            <person name="Lercher M.J."/>
            <person name="Weber A.P.M."/>
        </authorList>
    </citation>
    <scope>NUCLEOTIDE SEQUENCE</scope>
    <source>
        <strain evidence="3">074W</strain>
    </source>
</reference>
<dbReference type="EMBL" id="KB454525">
    <property type="protein sequence ID" value="EME27954.1"/>
    <property type="molecule type" value="Genomic_DNA"/>
</dbReference>
<dbReference type="OrthoDB" id="8051at2759"/>
<evidence type="ECO:0000313" key="3">
    <source>
        <dbReference type="EMBL" id="EME27954.1"/>
    </source>
</evidence>
<dbReference type="EMBL" id="KB454525">
    <property type="protein sequence ID" value="EME27953.1"/>
    <property type="molecule type" value="Genomic_DNA"/>
</dbReference>